<gene>
    <name evidence="1" type="ORF">SAMN05421593_1392</name>
</gene>
<protein>
    <submittedName>
        <fullName evidence="1">Uncharacterized protein</fullName>
    </submittedName>
</protein>
<evidence type="ECO:0000313" key="2">
    <source>
        <dbReference type="Proteomes" id="UP000198561"/>
    </source>
</evidence>
<accession>A0A1H6H5E2</accession>
<dbReference type="STRING" id="680127.SAMN05421593_1392"/>
<sequence>MTYHINHLDMKTKFTQFTAILISGFSFAQVGVNTTSPKTTVDVSAKRDTSGLITDNTQTLGLQAPRLTRAELTANTATYSSDQSGALIYITDVTGGDAVGQRINVTATGYYYFDGTVWQRLTQATNAVAPAISALQCTTAYLSPSTYTAGTPFTGNLRISYSQGNGGAYNSGTPFTVNGLTFQLRPGTLEFGDGELVFSVSGTPTTANDMTLPITSATVPFLTAAQNCTATVGNTSRADIASVAVMGYPTLTTDSNGKQAYTFPLATPDGKYSIRVLFDTTSGTTPANPNVQLYNNTGSTVNLYWNYNTEYGGYIGSAVTTNNITSGVWGGMADSSATWYPQGTGAMGNAYWGNIGIIDGAGGGPEHRRYTWIDSNSSSKTAYTATIMAGAPTSGNAQPNLTKIFIKIEQVKAQ</sequence>
<proteinExistence type="predicted"/>
<dbReference type="AlphaFoldDB" id="A0A1H6H5E2"/>
<reference evidence="1 2" key="1">
    <citation type="submission" date="2016-10" db="EMBL/GenBank/DDBJ databases">
        <authorList>
            <person name="de Groot N.N."/>
        </authorList>
    </citation>
    <scope>NUCLEOTIDE SEQUENCE [LARGE SCALE GENOMIC DNA]</scope>
    <source>
        <strain evidence="1 2">DSM 23031</strain>
    </source>
</reference>
<dbReference type="Proteomes" id="UP000198561">
    <property type="component" value="Unassembled WGS sequence"/>
</dbReference>
<dbReference type="EMBL" id="FNWQ01000001">
    <property type="protein sequence ID" value="SEH30502.1"/>
    <property type="molecule type" value="Genomic_DNA"/>
</dbReference>
<evidence type="ECO:0000313" key="1">
    <source>
        <dbReference type="EMBL" id="SEH30502.1"/>
    </source>
</evidence>
<name>A0A1H6H5E2_CHRCI</name>
<organism evidence="1 2">
    <name type="scientific">Chryseobacterium culicis</name>
    <dbReference type="NCBI Taxonomy" id="680127"/>
    <lineage>
        <taxon>Bacteria</taxon>
        <taxon>Pseudomonadati</taxon>
        <taxon>Bacteroidota</taxon>
        <taxon>Flavobacteriia</taxon>
        <taxon>Flavobacteriales</taxon>
        <taxon>Weeksellaceae</taxon>
        <taxon>Chryseobacterium group</taxon>
        <taxon>Chryseobacterium</taxon>
    </lineage>
</organism>